<proteinExistence type="predicted"/>
<reference evidence="2" key="1">
    <citation type="journal article" date="2021" name="New Phytol.">
        <title>Evolutionary innovations through gain and loss of genes in the ectomycorrhizal Boletales.</title>
        <authorList>
            <person name="Wu G."/>
            <person name="Miyauchi S."/>
            <person name="Morin E."/>
            <person name="Kuo A."/>
            <person name="Drula E."/>
            <person name="Varga T."/>
            <person name="Kohler A."/>
            <person name="Feng B."/>
            <person name="Cao Y."/>
            <person name="Lipzen A."/>
            <person name="Daum C."/>
            <person name="Hundley H."/>
            <person name="Pangilinan J."/>
            <person name="Johnson J."/>
            <person name="Barry K."/>
            <person name="LaButti K."/>
            <person name="Ng V."/>
            <person name="Ahrendt S."/>
            <person name="Min B."/>
            <person name="Choi I.G."/>
            <person name="Park H."/>
            <person name="Plett J.M."/>
            <person name="Magnuson J."/>
            <person name="Spatafora J.W."/>
            <person name="Nagy L.G."/>
            <person name="Henrissat B."/>
            <person name="Grigoriev I.V."/>
            <person name="Yang Z.L."/>
            <person name="Xu J."/>
            <person name="Martin F.M."/>
        </authorList>
    </citation>
    <scope>NUCLEOTIDE SEQUENCE</scope>
    <source>
        <strain evidence="2">KKN 215</strain>
    </source>
</reference>
<dbReference type="EMBL" id="JAEVFJ010000080">
    <property type="protein sequence ID" value="KAH8071518.1"/>
    <property type="molecule type" value="Genomic_DNA"/>
</dbReference>
<comment type="caution">
    <text evidence="2">The sequence shown here is derived from an EMBL/GenBank/DDBJ whole genome shotgun (WGS) entry which is preliminary data.</text>
</comment>
<feature type="region of interest" description="Disordered" evidence="1">
    <location>
        <begin position="102"/>
        <end position="218"/>
    </location>
</feature>
<gene>
    <name evidence="2" type="ORF">BXZ70DRAFT_911662</name>
</gene>
<evidence type="ECO:0000313" key="2">
    <source>
        <dbReference type="EMBL" id="KAH8071518.1"/>
    </source>
</evidence>
<feature type="compositionally biased region" description="Low complexity" evidence="1">
    <location>
        <begin position="195"/>
        <end position="204"/>
    </location>
</feature>
<accession>A0A8K0UES9</accession>
<keyword evidence="3" id="KW-1185">Reference proteome</keyword>
<organism evidence="2 3">
    <name type="scientific">Cristinia sonorae</name>
    <dbReference type="NCBI Taxonomy" id="1940300"/>
    <lineage>
        <taxon>Eukaryota</taxon>
        <taxon>Fungi</taxon>
        <taxon>Dikarya</taxon>
        <taxon>Basidiomycota</taxon>
        <taxon>Agaricomycotina</taxon>
        <taxon>Agaricomycetes</taxon>
        <taxon>Agaricomycetidae</taxon>
        <taxon>Agaricales</taxon>
        <taxon>Pleurotineae</taxon>
        <taxon>Stephanosporaceae</taxon>
        <taxon>Cristinia</taxon>
    </lineage>
</organism>
<evidence type="ECO:0000313" key="3">
    <source>
        <dbReference type="Proteomes" id="UP000813824"/>
    </source>
</evidence>
<feature type="compositionally biased region" description="Polar residues" evidence="1">
    <location>
        <begin position="102"/>
        <end position="112"/>
    </location>
</feature>
<name>A0A8K0UES9_9AGAR</name>
<dbReference type="Proteomes" id="UP000813824">
    <property type="component" value="Unassembled WGS sequence"/>
</dbReference>
<protein>
    <submittedName>
        <fullName evidence="2">Uncharacterized protein</fullName>
    </submittedName>
</protein>
<dbReference type="AlphaFoldDB" id="A0A8K0UES9"/>
<evidence type="ECO:0000256" key="1">
    <source>
        <dbReference type="SAM" id="MobiDB-lite"/>
    </source>
</evidence>
<sequence length="257" mass="28088">MSLRDLTDTLEASLQQAYSTALSEQDLLKMTQAILIEQRATTRALWDKDTRTANPLAPALTQAVIRWENSPRRTRTAHALLSGVCPHVTRLSDALRALGATNSAQNTTQASSGHGVDPSELRQAHSSRSAAPDNVELYDTRCNTRSACSQARGGRGYNYKSNRQSKPSKRSDFPSTSDGDNIVAGMDGCSQDGPSTFSHGSASRHSSEESSKSFDSQRQQIVRNLGRMIQDEKLLVNKVADMTAWWSSIERGEAGME</sequence>